<feature type="transmembrane region" description="Helical" evidence="1">
    <location>
        <begin position="293"/>
        <end position="310"/>
    </location>
</feature>
<feature type="transmembrane region" description="Helical" evidence="1">
    <location>
        <begin position="6"/>
        <end position="22"/>
    </location>
</feature>
<name>A0A0E0XYV1_ECO1C</name>
<dbReference type="Proteomes" id="UP000006167">
    <property type="component" value="Chromosome"/>
</dbReference>
<sequence length="370" mass="43480">MTSYFIYNFYVLFAIIFAYVHERINLFTSRGVKFLSIGCVFCSLFLLSALRFDVGPDYETYVYIYKNIVAGRIDITYDKYFFGYLSTLFSSLDRGYVLVFAVYSFLTLFFVFKVILERKIFLWGIIVFCFVGFYLDSLDRIRQVLAVAIFLYSIKFIEKKEPLRYFIAIIIASFFHLSALMLMPVYFYNRFKFEPLTLIIGLFGLLVLYLSGFTTEIQALIYNNIPYYNEIYGNSQFAHLQGGFGTGLGFVFHIFLIMFSIYNLKDNYILRNLLFTAGLLMIIAPGNLNIMRFGQYFYISLIIALPLAIKSLKKEYSYNLLYKCLFFCLLFIFFQSQQSRNNYSYQSIFSDSFNSELFTPRSSDRTIINH</sequence>
<dbReference type="RefSeq" id="WP_000205117.1">
    <property type="nucleotide sequence ID" value="NC_018658.1"/>
</dbReference>
<keyword evidence="1" id="KW-0472">Membrane</keyword>
<feature type="transmembrane region" description="Helical" evidence="1">
    <location>
        <begin position="165"/>
        <end position="187"/>
    </location>
</feature>
<feature type="transmembrane region" description="Helical" evidence="1">
    <location>
        <begin position="119"/>
        <end position="135"/>
    </location>
</feature>
<protein>
    <recommendedName>
        <fullName evidence="4">EpsG family protein</fullName>
    </recommendedName>
</protein>
<evidence type="ECO:0000313" key="2">
    <source>
        <dbReference type="EMBL" id="AFS73752.1"/>
    </source>
</evidence>
<evidence type="ECO:0008006" key="4">
    <source>
        <dbReference type="Google" id="ProtNLM"/>
    </source>
</evidence>
<evidence type="ECO:0000313" key="3">
    <source>
        <dbReference type="Proteomes" id="UP000006167"/>
    </source>
</evidence>
<dbReference type="HOGENOM" id="CLU_059692_2_0_6"/>
<accession>A0A0E0XYV1</accession>
<keyword evidence="1" id="KW-0812">Transmembrane</keyword>
<dbReference type="EMBL" id="CP003289">
    <property type="protein sequence ID" value="AFS73752.1"/>
    <property type="molecule type" value="Genomic_DNA"/>
</dbReference>
<reference evidence="2 3" key="1">
    <citation type="journal article" date="2012" name="PLoS ONE">
        <title>Genomic comparison of Escherichia coli O104:H4 isolates from 2009 and 2011 reveals plasmid, and prophage heterogeneity, including Shiga toxin encoding phage stx2.</title>
        <authorList>
            <consortium name="Threat Characterization Consortium"/>
            <person name="Ahmed S.A."/>
            <person name="Awosika J."/>
            <person name="Baldwin C."/>
            <person name="Bishop-Lilly K.A."/>
            <person name="Biswas B."/>
            <person name="Broomall S."/>
            <person name="Chain P.S."/>
            <person name="Chertkov O."/>
            <person name="Chokoshvili O."/>
            <person name="Coyne S."/>
            <person name="Davenport K."/>
            <person name="Detter J.C."/>
            <person name="Dorman W."/>
            <person name="Erkkila T.H."/>
            <person name="Folster J.P."/>
            <person name="Frey K.G."/>
            <person name="George M."/>
            <person name="Gleasner C."/>
            <person name="Henry M."/>
            <person name="Hill K.K."/>
            <person name="Hubbard K."/>
            <person name="Insalaco J."/>
            <person name="Johnson S."/>
            <person name="Kitzmiller A."/>
            <person name="Krepps M."/>
            <person name="Lo C.C."/>
            <person name="Luu T."/>
            <person name="McNew L.A."/>
            <person name="Minogue T."/>
            <person name="Munk C.A."/>
            <person name="Osborne B."/>
            <person name="Patel M."/>
            <person name="Reitenga K.G."/>
            <person name="Rosenzweig C.N."/>
            <person name="Shea A."/>
            <person name="Shen X."/>
            <person name="Strockbine N."/>
            <person name="Tarr C."/>
            <person name="Teshima H."/>
            <person name="van Gieson E."/>
            <person name="Verratti K."/>
            <person name="Wolcott M."/>
            <person name="Xie G."/>
            <person name="Sozhamannan S."/>
            <person name="Gibbons H.S."/>
        </authorList>
    </citation>
    <scope>NUCLEOTIDE SEQUENCE [LARGE SCALE GENOMIC DNA]</scope>
    <source>
        <strain evidence="2 3">2011C-3493</strain>
    </source>
</reference>
<feature type="transmembrane region" description="Helical" evidence="1">
    <location>
        <begin position="95"/>
        <end position="112"/>
    </location>
</feature>
<dbReference type="Pfam" id="PF14897">
    <property type="entry name" value="EpsG"/>
    <property type="match status" value="1"/>
</dbReference>
<feature type="transmembrane region" description="Helical" evidence="1">
    <location>
        <begin position="316"/>
        <end position="334"/>
    </location>
</feature>
<proteinExistence type="predicted"/>
<evidence type="ECO:0000256" key="1">
    <source>
        <dbReference type="SAM" id="Phobius"/>
    </source>
</evidence>
<dbReference type="AlphaFoldDB" id="A0A0E0XYV1"/>
<keyword evidence="1" id="KW-1133">Transmembrane helix</keyword>
<gene>
    <name evidence="2" type="ordered locus">O3K_09250</name>
</gene>
<organism evidence="2 3">
    <name type="scientific">Escherichia coli O104:H4 (strain 2011C-3493)</name>
    <dbReference type="NCBI Taxonomy" id="1133852"/>
    <lineage>
        <taxon>Bacteria</taxon>
        <taxon>Pseudomonadati</taxon>
        <taxon>Pseudomonadota</taxon>
        <taxon>Gammaproteobacteria</taxon>
        <taxon>Enterobacterales</taxon>
        <taxon>Enterobacteriaceae</taxon>
        <taxon>Escherichia</taxon>
    </lineage>
</organism>
<feature type="transmembrane region" description="Helical" evidence="1">
    <location>
        <begin position="34"/>
        <end position="52"/>
    </location>
</feature>
<feature type="transmembrane region" description="Helical" evidence="1">
    <location>
        <begin position="243"/>
        <end position="262"/>
    </location>
</feature>
<feature type="transmembrane region" description="Helical" evidence="1">
    <location>
        <begin position="199"/>
        <end position="222"/>
    </location>
</feature>
<feature type="transmembrane region" description="Helical" evidence="1">
    <location>
        <begin position="268"/>
        <end position="286"/>
    </location>
</feature>
<dbReference type="PATRIC" id="fig|1133852.3.peg.1933"/>
<dbReference type="InterPro" id="IPR049458">
    <property type="entry name" value="EpsG-like"/>
</dbReference>
<dbReference type="KEGG" id="esl:O3K_09250"/>